<protein>
    <submittedName>
        <fullName evidence="2">STAS domain-containing protein</fullName>
    </submittedName>
</protein>
<accession>A0A1H3TZH7</accession>
<dbReference type="Gene3D" id="3.30.750.24">
    <property type="entry name" value="STAS domain"/>
    <property type="match status" value="1"/>
</dbReference>
<dbReference type="RefSeq" id="WP_019600403.1">
    <property type="nucleotide sequence ID" value="NZ_FNQC01000023.1"/>
</dbReference>
<dbReference type="Pfam" id="PF01740">
    <property type="entry name" value="STAS"/>
    <property type="match status" value="1"/>
</dbReference>
<comment type="caution">
    <text evidence="2">The sequence shown here is derived from an EMBL/GenBank/DDBJ whole genome shotgun (WGS) entry which is preliminary data.</text>
</comment>
<organism evidence="2 3">
    <name type="scientific">Rhodonellum ikkaensis</name>
    <dbReference type="NCBI Taxonomy" id="336829"/>
    <lineage>
        <taxon>Bacteria</taxon>
        <taxon>Pseudomonadati</taxon>
        <taxon>Bacteroidota</taxon>
        <taxon>Cytophagia</taxon>
        <taxon>Cytophagales</taxon>
        <taxon>Cytophagaceae</taxon>
        <taxon>Rhodonellum</taxon>
    </lineage>
</organism>
<gene>
    <name evidence="2" type="ORF">SAMN05444412_12324</name>
</gene>
<dbReference type="InterPro" id="IPR036513">
    <property type="entry name" value="STAS_dom_sf"/>
</dbReference>
<dbReference type="SUPFAM" id="SSF52091">
    <property type="entry name" value="SpoIIaa-like"/>
    <property type="match status" value="1"/>
</dbReference>
<proteinExistence type="predicted"/>
<feature type="domain" description="STAS" evidence="1">
    <location>
        <begin position="1"/>
        <end position="81"/>
    </location>
</feature>
<reference evidence="2 3" key="1">
    <citation type="submission" date="2016-10" db="EMBL/GenBank/DDBJ databases">
        <authorList>
            <person name="Varghese N."/>
            <person name="Submissions S."/>
        </authorList>
    </citation>
    <scope>NUCLEOTIDE SEQUENCE [LARGE SCALE GENOMIC DNA]</scope>
    <source>
        <strain evidence="2 3">DSM 17997</strain>
    </source>
</reference>
<dbReference type="InterPro" id="IPR002645">
    <property type="entry name" value="STAS_dom"/>
</dbReference>
<sequence length="116" mass="13103">MERVRKIALSKIFDKQVSSRSAVDSVFSGISGVHHIVLDFSSIEFISRSAAHQLICAVDQLQNSRITVEMISLFPDVIQMINKVRQSIKSPKKLATHVEFVSFSSEKEMEDFVLSF</sequence>
<evidence type="ECO:0000259" key="1">
    <source>
        <dbReference type="PROSITE" id="PS50801"/>
    </source>
</evidence>
<name>A0A1H3TZH7_9BACT</name>
<dbReference type="EMBL" id="FNQC01000023">
    <property type="protein sequence ID" value="SDZ55191.1"/>
    <property type="molecule type" value="Genomic_DNA"/>
</dbReference>
<dbReference type="Proteomes" id="UP000199663">
    <property type="component" value="Unassembled WGS sequence"/>
</dbReference>
<evidence type="ECO:0000313" key="3">
    <source>
        <dbReference type="Proteomes" id="UP000199663"/>
    </source>
</evidence>
<dbReference type="PROSITE" id="PS50801">
    <property type="entry name" value="STAS"/>
    <property type="match status" value="1"/>
</dbReference>
<keyword evidence="3" id="KW-1185">Reference proteome</keyword>
<evidence type="ECO:0000313" key="2">
    <source>
        <dbReference type="EMBL" id="SDZ55191.1"/>
    </source>
</evidence>